<dbReference type="InterPro" id="IPR012338">
    <property type="entry name" value="Beta-lactam/transpept-like"/>
</dbReference>
<dbReference type="SUPFAM" id="SSF56601">
    <property type="entry name" value="beta-lactamase/transpeptidase-like"/>
    <property type="match status" value="1"/>
</dbReference>
<proteinExistence type="predicted"/>
<name>A0A9D2K4L1_9FIRM</name>
<feature type="domain" description="Beta-lactamase-related" evidence="1">
    <location>
        <begin position="14"/>
        <end position="325"/>
    </location>
</feature>
<protein>
    <submittedName>
        <fullName evidence="2">Beta-lactamase family protein</fullName>
    </submittedName>
</protein>
<reference evidence="2" key="1">
    <citation type="journal article" date="2021" name="PeerJ">
        <title>Extensive microbial diversity within the chicken gut microbiome revealed by metagenomics and culture.</title>
        <authorList>
            <person name="Gilroy R."/>
            <person name="Ravi A."/>
            <person name="Getino M."/>
            <person name="Pursley I."/>
            <person name="Horton D.L."/>
            <person name="Alikhan N.F."/>
            <person name="Baker D."/>
            <person name="Gharbi K."/>
            <person name="Hall N."/>
            <person name="Watson M."/>
            <person name="Adriaenssens E.M."/>
            <person name="Foster-Nyarko E."/>
            <person name="Jarju S."/>
            <person name="Secka A."/>
            <person name="Antonio M."/>
            <person name="Oren A."/>
            <person name="Chaudhuri R.R."/>
            <person name="La Ragione R."/>
            <person name="Hildebrand F."/>
            <person name="Pallen M.J."/>
        </authorList>
    </citation>
    <scope>NUCLEOTIDE SEQUENCE</scope>
    <source>
        <strain evidence="2">ChiBcec1-1093</strain>
    </source>
</reference>
<evidence type="ECO:0000313" key="2">
    <source>
        <dbReference type="EMBL" id="HIZ78920.1"/>
    </source>
</evidence>
<dbReference type="EMBL" id="DXBC01000059">
    <property type="protein sequence ID" value="HIZ78920.1"/>
    <property type="molecule type" value="Genomic_DNA"/>
</dbReference>
<comment type="caution">
    <text evidence="2">The sequence shown here is derived from an EMBL/GenBank/DDBJ whole genome shotgun (WGS) entry which is preliminary data.</text>
</comment>
<evidence type="ECO:0000313" key="3">
    <source>
        <dbReference type="Proteomes" id="UP000824101"/>
    </source>
</evidence>
<dbReference type="PANTHER" id="PTHR46825">
    <property type="entry name" value="D-ALANYL-D-ALANINE-CARBOXYPEPTIDASE/ENDOPEPTIDASE AMPH"/>
    <property type="match status" value="1"/>
</dbReference>
<dbReference type="Pfam" id="PF00144">
    <property type="entry name" value="Beta-lactamase"/>
    <property type="match status" value="1"/>
</dbReference>
<dbReference type="Proteomes" id="UP000824101">
    <property type="component" value="Unassembled WGS sequence"/>
</dbReference>
<dbReference type="PANTHER" id="PTHR46825:SF9">
    <property type="entry name" value="BETA-LACTAMASE-RELATED DOMAIN-CONTAINING PROTEIN"/>
    <property type="match status" value="1"/>
</dbReference>
<organism evidence="2 3">
    <name type="scientific">Candidatus Lachnoclostridium stercorigallinarum</name>
    <dbReference type="NCBI Taxonomy" id="2838634"/>
    <lineage>
        <taxon>Bacteria</taxon>
        <taxon>Bacillati</taxon>
        <taxon>Bacillota</taxon>
        <taxon>Clostridia</taxon>
        <taxon>Lachnospirales</taxon>
        <taxon>Lachnospiraceae</taxon>
    </lineage>
</organism>
<dbReference type="Gene3D" id="3.40.710.10">
    <property type="entry name" value="DD-peptidase/beta-lactamase superfamily"/>
    <property type="match status" value="1"/>
</dbReference>
<reference evidence="2" key="2">
    <citation type="submission" date="2021-04" db="EMBL/GenBank/DDBJ databases">
        <authorList>
            <person name="Gilroy R."/>
        </authorList>
    </citation>
    <scope>NUCLEOTIDE SEQUENCE</scope>
    <source>
        <strain evidence="2">ChiBcec1-1093</strain>
    </source>
</reference>
<dbReference type="AlphaFoldDB" id="A0A9D2K4L1"/>
<sequence length="524" mass="59208">MNQQMEQSLDSLFDQWQHGVCPGAQILIRQSGQTLYEKSFGYANLEHRIPITADTIFHVASISKQFTVLSVLLLWKDGLLDLDDDVRKYAGDLIFFQEPVSIRQMMNNVSGLRDQWELLFMRGIKINDSISMEDVNTTLKMQRRLNFPPQSAYLYSNMGFHLLSVIVERLSGMSFPEFAKTRIFDPLRMEHTCVRGNCSEIIPNLAYSYQDEGNGSYYYNPLNYSLYGPTSVNTCARDLSRMLDEYISPSRIDPEIIQVMKTPAVLTDGSQAEYCGGLMTHQFDGLTVYEHGGADAAYRGHVFCIPEKELEIIMLSNTTSRLMSRLAGQAARMILDLAPVPEPELPMAAALAPRAGLYLTSRPDDPQFVSVKEKDGTFYMEREYGDTPLLKTDDGGWQVGTLEEKLYFSESGLLYRLPGRFLCLSPAAPCTAGVLTAGNYLEEETGMRFSLSQDEDGRWQIYLPRYGSARLYDVPAAEKQNESEHTCCDSAFSFCPDFTMYIRPEGDALVLDGYRVKGLICRRL</sequence>
<accession>A0A9D2K4L1</accession>
<gene>
    <name evidence="2" type="ORF">IAA17_03955</name>
</gene>
<evidence type="ECO:0000259" key="1">
    <source>
        <dbReference type="Pfam" id="PF00144"/>
    </source>
</evidence>
<dbReference type="InterPro" id="IPR050491">
    <property type="entry name" value="AmpC-like"/>
</dbReference>
<dbReference type="InterPro" id="IPR001466">
    <property type="entry name" value="Beta-lactam-related"/>
</dbReference>